<protein>
    <recommendedName>
        <fullName evidence="8">Nicotinamidase</fullName>
        <ecNumber evidence="6">3.5.1.19</ecNumber>
    </recommendedName>
    <alternativeName>
        <fullName evidence="7">Nicotinamide deamidase</fullName>
    </alternativeName>
</protein>
<dbReference type="STRING" id="1393122.SAMN05660895_2160"/>
<dbReference type="InterPro" id="IPR052347">
    <property type="entry name" value="Isochorismatase_Nicotinamidase"/>
</dbReference>
<evidence type="ECO:0000259" key="9">
    <source>
        <dbReference type="Pfam" id="PF00857"/>
    </source>
</evidence>
<dbReference type="Gene3D" id="3.40.50.850">
    <property type="entry name" value="Isochorismatase-like"/>
    <property type="match status" value="1"/>
</dbReference>
<dbReference type="EC" id="3.5.1.19" evidence="6"/>
<dbReference type="RefSeq" id="WP_092460411.1">
    <property type="nucleotide sequence ID" value="NZ_FPCJ01000001.1"/>
</dbReference>
<dbReference type="Pfam" id="PF00857">
    <property type="entry name" value="Isochorismatase"/>
    <property type="match status" value="1"/>
</dbReference>
<evidence type="ECO:0000256" key="8">
    <source>
        <dbReference type="ARBA" id="ARBA00072277"/>
    </source>
</evidence>
<dbReference type="AlphaFoldDB" id="A0A1I7NKC3"/>
<keyword evidence="11" id="KW-1185">Reference proteome</keyword>
<dbReference type="InterPro" id="IPR036380">
    <property type="entry name" value="Isochorismatase-like_sf"/>
</dbReference>
<reference evidence="11" key="1">
    <citation type="submission" date="2016-10" db="EMBL/GenBank/DDBJ databases">
        <authorList>
            <person name="Varghese N."/>
            <person name="Submissions S."/>
        </authorList>
    </citation>
    <scope>NUCLEOTIDE SEQUENCE [LARGE SCALE GENOMIC DNA]</scope>
    <source>
        <strain evidence="11">DSM 14807</strain>
    </source>
</reference>
<evidence type="ECO:0000313" key="11">
    <source>
        <dbReference type="Proteomes" id="UP000199537"/>
    </source>
</evidence>
<accession>A0A1I7NKC3</accession>
<sequence>MQALILVDIQQDFLPGGALAVPEGDRIIPVVNEMQADYPLVIATQDWHPVNHMSFAVNHPGHKPFDVIEWKGMPQTLWPVHCVQNSPGAEFSPLLQTDRVEAIFRKGTDPDIDSYSGFFDNGHLKSTGLTGYLREKGVDEVVIAGLAGDICVFYTAMDALQQGFKATIIRKAVQPLHEKDFQERMQQFQAKGGKFISG</sequence>
<dbReference type="GO" id="GO:0046872">
    <property type="term" value="F:metal ion binding"/>
    <property type="evidence" value="ECO:0007669"/>
    <property type="project" value="UniProtKB-KW"/>
</dbReference>
<dbReference type="PANTHER" id="PTHR11080">
    <property type="entry name" value="PYRAZINAMIDASE/NICOTINAMIDASE"/>
    <property type="match status" value="1"/>
</dbReference>
<dbReference type="EMBL" id="FPCJ01000001">
    <property type="protein sequence ID" value="SFV35122.1"/>
    <property type="molecule type" value="Genomic_DNA"/>
</dbReference>
<name>A0A1I7NKC3_9BACT</name>
<evidence type="ECO:0000256" key="1">
    <source>
        <dbReference type="ARBA" id="ARBA00006336"/>
    </source>
</evidence>
<dbReference type="Proteomes" id="UP000199537">
    <property type="component" value="Unassembled WGS sequence"/>
</dbReference>
<evidence type="ECO:0000256" key="5">
    <source>
        <dbReference type="ARBA" id="ARBA00037900"/>
    </source>
</evidence>
<comment type="pathway">
    <text evidence="5">Cofactor biosynthesis; nicotinate biosynthesis; nicotinate from nicotinamide: step 1/1.</text>
</comment>
<proteinExistence type="inferred from homology"/>
<evidence type="ECO:0000256" key="2">
    <source>
        <dbReference type="ARBA" id="ARBA00022642"/>
    </source>
</evidence>
<dbReference type="SUPFAM" id="SSF52499">
    <property type="entry name" value="Isochorismatase-like hydrolases"/>
    <property type="match status" value="1"/>
</dbReference>
<keyword evidence="4" id="KW-0378">Hydrolase</keyword>
<evidence type="ECO:0000256" key="3">
    <source>
        <dbReference type="ARBA" id="ARBA00022723"/>
    </source>
</evidence>
<dbReference type="FunFam" id="3.40.50.850:FF:000006">
    <property type="entry name" value="Bifunctional pyrazinamidase/nicotinamidase"/>
    <property type="match status" value="1"/>
</dbReference>
<comment type="similarity">
    <text evidence="1">Belongs to the isochorismatase family.</text>
</comment>
<gene>
    <name evidence="10" type="ORF">SAMN05660895_2160</name>
</gene>
<keyword evidence="2" id="KW-0662">Pyridine nucleotide biosynthesis</keyword>
<evidence type="ECO:0000256" key="7">
    <source>
        <dbReference type="ARBA" id="ARBA00043224"/>
    </source>
</evidence>
<dbReference type="CDD" id="cd01011">
    <property type="entry name" value="nicotinamidase"/>
    <property type="match status" value="1"/>
</dbReference>
<dbReference type="OrthoDB" id="9791276at2"/>
<feature type="domain" description="Isochorismatase-like" evidence="9">
    <location>
        <begin position="3"/>
        <end position="196"/>
    </location>
</feature>
<dbReference type="PANTHER" id="PTHR11080:SF2">
    <property type="entry name" value="LD05707P"/>
    <property type="match status" value="1"/>
</dbReference>
<evidence type="ECO:0000313" key="10">
    <source>
        <dbReference type="EMBL" id="SFV35122.1"/>
    </source>
</evidence>
<dbReference type="NCBIfam" id="NF008623">
    <property type="entry name" value="PRK11609.1"/>
    <property type="match status" value="1"/>
</dbReference>
<evidence type="ECO:0000256" key="6">
    <source>
        <dbReference type="ARBA" id="ARBA00039017"/>
    </source>
</evidence>
<evidence type="ECO:0000256" key="4">
    <source>
        <dbReference type="ARBA" id="ARBA00022801"/>
    </source>
</evidence>
<dbReference type="GO" id="GO:0019363">
    <property type="term" value="P:pyridine nucleotide biosynthetic process"/>
    <property type="evidence" value="ECO:0007669"/>
    <property type="project" value="UniProtKB-KW"/>
</dbReference>
<dbReference type="InterPro" id="IPR000868">
    <property type="entry name" value="Isochorismatase-like_dom"/>
</dbReference>
<dbReference type="GO" id="GO:0008936">
    <property type="term" value="F:nicotinamidase activity"/>
    <property type="evidence" value="ECO:0007669"/>
    <property type="project" value="UniProtKB-EC"/>
</dbReference>
<organism evidence="10 11">
    <name type="scientific">Thermoflavifilum thermophilum</name>
    <dbReference type="NCBI Taxonomy" id="1393122"/>
    <lineage>
        <taxon>Bacteria</taxon>
        <taxon>Pseudomonadati</taxon>
        <taxon>Bacteroidota</taxon>
        <taxon>Chitinophagia</taxon>
        <taxon>Chitinophagales</taxon>
        <taxon>Chitinophagaceae</taxon>
        <taxon>Thermoflavifilum</taxon>
    </lineage>
</organism>
<keyword evidence="3" id="KW-0479">Metal-binding</keyword>